<dbReference type="SMART" id="SM00248">
    <property type="entry name" value="ANK"/>
    <property type="match status" value="7"/>
</dbReference>
<dbReference type="PROSITE" id="PS50088">
    <property type="entry name" value="ANK_REPEAT"/>
    <property type="match status" value="1"/>
</dbReference>
<dbReference type="EMBL" id="JAUKTV010000010">
    <property type="protein sequence ID" value="KAK0726476.1"/>
    <property type="molecule type" value="Genomic_DNA"/>
</dbReference>
<proteinExistence type="predicted"/>
<keyword evidence="5" id="KW-1185">Reference proteome</keyword>
<gene>
    <name evidence="4" type="ORF">B0T21DRAFT_35007</name>
</gene>
<dbReference type="Proteomes" id="UP001172159">
    <property type="component" value="Unassembled WGS sequence"/>
</dbReference>
<feature type="repeat" description="ANK" evidence="3">
    <location>
        <begin position="125"/>
        <end position="153"/>
    </location>
</feature>
<dbReference type="PROSITE" id="PS50297">
    <property type="entry name" value="ANK_REP_REGION"/>
    <property type="match status" value="1"/>
</dbReference>
<dbReference type="PANTHER" id="PTHR24189">
    <property type="entry name" value="MYOTROPHIN"/>
    <property type="match status" value="1"/>
</dbReference>
<evidence type="ECO:0000313" key="5">
    <source>
        <dbReference type="Proteomes" id="UP001172159"/>
    </source>
</evidence>
<dbReference type="InterPro" id="IPR036770">
    <property type="entry name" value="Ankyrin_rpt-contain_sf"/>
</dbReference>
<name>A0AA40B2I8_9PEZI</name>
<evidence type="ECO:0000256" key="3">
    <source>
        <dbReference type="PROSITE-ProRule" id="PRU00023"/>
    </source>
</evidence>
<evidence type="ECO:0000313" key="4">
    <source>
        <dbReference type="EMBL" id="KAK0726476.1"/>
    </source>
</evidence>
<dbReference type="Pfam" id="PF00023">
    <property type="entry name" value="Ank"/>
    <property type="match status" value="1"/>
</dbReference>
<dbReference type="PANTHER" id="PTHR24189:SF50">
    <property type="entry name" value="ANKYRIN REPEAT AND SOCS BOX PROTEIN 2"/>
    <property type="match status" value="1"/>
</dbReference>
<evidence type="ECO:0000256" key="2">
    <source>
        <dbReference type="ARBA" id="ARBA00023043"/>
    </source>
</evidence>
<keyword evidence="1" id="KW-0677">Repeat</keyword>
<evidence type="ECO:0000256" key="1">
    <source>
        <dbReference type="ARBA" id="ARBA00022737"/>
    </source>
</evidence>
<keyword evidence="2 3" id="KW-0040">ANK repeat</keyword>
<organism evidence="4 5">
    <name type="scientific">Apiosordaria backusii</name>
    <dbReference type="NCBI Taxonomy" id="314023"/>
    <lineage>
        <taxon>Eukaryota</taxon>
        <taxon>Fungi</taxon>
        <taxon>Dikarya</taxon>
        <taxon>Ascomycota</taxon>
        <taxon>Pezizomycotina</taxon>
        <taxon>Sordariomycetes</taxon>
        <taxon>Sordariomycetidae</taxon>
        <taxon>Sordariales</taxon>
        <taxon>Lasiosphaeriaceae</taxon>
        <taxon>Apiosordaria</taxon>
    </lineage>
</organism>
<reference evidence="4" key="1">
    <citation type="submission" date="2023-06" db="EMBL/GenBank/DDBJ databases">
        <title>Genome-scale phylogeny and comparative genomics of the fungal order Sordariales.</title>
        <authorList>
            <consortium name="Lawrence Berkeley National Laboratory"/>
            <person name="Hensen N."/>
            <person name="Bonometti L."/>
            <person name="Westerberg I."/>
            <person name="Brannstrom I.O."/>
            <person name="Guillou S."/>
            <person name="Cros-Aarteil S."/>
            <person name="Calhoun S."/>
            <person name="Haridas S."/>
            <person name="Kuo A."/>
            <person name="Mondo S."/>
            <person name="Pangilinan J."/>
            <person name="Riley R."/>
            <person name="Labutti K."/>
            <person name="Andreopoulos B."/>
            <person name="Lipzen A."/>
            <person name="Chen C."/>
            <person name="Yanf M."/>
            <person name="Daum C."/>
            <person name="Ng V."/>
            <person name="Clum A."/>
            <person name="Steindorff A."/>
            <person name="Ohm R."/>
            <person name="Martin F."/>
            <person name="Silar P."/>
            <person name="Natvig D."/>
            <person name="Lalanne C."/>
            <person name="Gautier V."/>
            <person name="Ament-Velasquez S.L."/>
            <person name="Kruys A."/>
            <person name="Hutchinson M.I."/>
            <person name="Powell A.J."/>
            <person name="Barry K."/>
            <person name="Miller A.N."/>
            <person name="Grigoriev I.V."/>
            <person name="Debuchy R."/>
            <person name="Gladieux P."/>
            <person name="Thoren M.H."/>
            <person name="Johannesson H."/>
        </authorList>
    </citation>
    <scope>NUCLEOTIDE SEQUENCE</scope>
    <source>
        <strain evidence="4">CBS 540.89</strain>
    </source>
</reference>
<dbReference type="SUPFAM" id="SSF48403">
    <property type="entry name" value="Ankyrin repeat"/>
    <property type="match status" value="1"/>
</dbReference>
<dbReference type="AlphaFoldDB" id="A0AA40B2I8"/>
<protein>
    <recommendedName>
        <fullName evidence="6">Ankyrin</fullName>
    </recommendedName>
</protein>
<evidence type="ECO:0008006" key="6">
    <source>
        <dbReference type="Google" id="ProtNLM"/>
    </source>
</evidence>
<accession>A0AA40B2I8</accession>
<sequence length="1138" mass="127937">MAKFTKLPTELLLMIHNCIDGIKDAPQKQCEKCLTGINYLSSVSTLARLNRRCHSIFSPILFDCCGSIYAIRWAVQNRNVEVLKATLRHATTPEIRRELVNREAYIHLEPEAYRHPVRERALTRPLELACSRGYDEIVSLLLEAGADTTASTTRSTPRHWYCGCMAENLWGGDCRTMNPLRRAICGEHSSTALLLLQQNAAFPDILTTPNSTTLGALCSAIAHGDVAVVDYLLRRLQKLRVEDPLVENNFEYRVERSFESRLASCGNYNAVSAIAGLISRYHVASGAWSEADPDDFNNAALDAIDQGNWVGALALFEASRVPMSESVAQDGLEHLMEYWSWTRQYWEFWPHYFGEGYVREWDDHIRDPSFGPTWMAQPQDVGVWHMRRTELFEKLVKARVPRPPWAYIPIELSSERIPLHELENLLALDGIIIPENCYDVETVGPLEWAIADEDVTTLKALLQARLKLEFVALDPYVLRYQYALNRPELKGDIRLQDITLKLEILTLLLESGLQESGQPRHWHVDRFDFTGCHMPRCSSLLCLTVGRLGSAAISLEMRDYFQRVFDLLMEKLTHASITEESWRHATAVALNNPCSLSGEICRALGKLAARLGFASNDTSAAPCVLAVVRPDGLTKTTITPAYDEASGLCRIHSTLSHGNKSQVEALLSLAEGYGRGIPTTAGIIPSSALLLVALQSGKTIMFPERLRAFAGRVKDLGSGTVPALGHKRLLHIVAYCMPYCTPDLWSELLSLSDDWDFNVVDSFPDNTPFMLLCRSQTPETIGAIALAISHGADPYLSTRSQEVGWRGGKTWDMLQSCDVFEGMFDDSRPRMATLKALLDHQTLLPVTGDSAFEQAIIFGHDQIVKEILANTPPSSKKDAAIMSFLEQMRSHKYDPSMRCTLSSNFKFHSEYRKRLHIEALAVRSIGKEKPSHLLLLKIFGDVVARFWSCPSLVPARQHRSEHLLGILTEVILLGADVNKVEPQPGSLSFAVHLHNFMHEIPEYLASLRRHYQETFSLHGPEFDRVLNWRFSQLAISLRLTFRVVTAETPKGMDTASRTWKVTCHPEEVISPTAFLESQLKPDSEVEICNALYPGVRLDGWTRSRYLTAQRLSRADDEVRGKAKWPPKGPRGVEFMNCL</sequence>
<dbReference type="InterPro" id="IPR002110">
    <property type="entry name" value="Ankyrin_rpt"/>
</dbReference>
<dbReference type="Gene3D" id="1.25.40.20">
    <property type="entry name" value="Ankyrin repeat-containing domain"/>
    <property type="match status" value="1"/>
</dbReference>
<comment type="caution">
    <text evidence="4">The sequence shown here is derived from an EMBL/GenBank/DDBJ whole genome shotgun (WGS) entry which is preliminary data.</text>
</comment>
<dbReference type="InterPro" id="IPR050745">
    <property type="entry name" value="Multifunctional_regulatory"/>
</dbReference>